<comment type="subcellular location">
    <subcellularLocation>
        <location evidence="1">Cell inner membrane</location>
        <topology evidence="1">Single-pass membrane protein</topology>
    </subcellularLocation>
</comment>
<dbReference type="AlphaFoldDB" id="A0A261S993"/>
<keyword evidence="3" id="KW-1003">Cell membrane</keyword>
<dbReference type="GO" id="GO:0043022">
    <property type="term" value="F:ribosome binding"/>
    <property type="evidence" value="ECO:0007669"/>
    <property type="project" value="InterPro"/>
</dbReference>
<keyword evidence="5" id="KW-0812">Transmembrane</keyword>
<organism evidence="10 11">
    <name type="scientific">Bordetella genomosp. 10</name>
    <dbReference type="NCBI Taxonomy" id="1416804"/>
    <lineage>
        <taxon>Bacteria</taxon>
        <taxon>Pseudomonadati</taxon>
        <taxon>Pseudomonadota</taxon>
        <taxon>Betaproteobacteria</taxon>
        <taxon>Burkholderiales</taxon>
        <taxon>Alcaligenaceae</taxon>
        <taxon>Bordetella</taxon>
    </lineage>
</organism>
<dbReference type="InterPro" id="IPR043605">
    <property type="entry name" value="DUF883_C"/>
</dbReference>
<keyword evidence="11" id="KW-1185">Reference proteome</keyword>
<feature type="domain" description="DUF883" evidence="9">
    <location>
        <begin position="79"/>
        <end position="106"/>
    </location>
</feature>
<dbReference type="PANTHER" id="PTHR35893:SF3">
    <property type="entry name" value="INNER MEMBRANE PROTEIN"/>
    <property type="match status" value="1"/>
</dbReference>
<evidence type="ECO:0000256" key="1">
    <source>
        <dbReference type="ARBA" id="ARBA00004377"/>
    </source>
</evidence>
<evidence type="ECO:0000313" key="10">
    <source>
        <dbReference type="EMBL" id="OZI33954.1"/>
    </source>
</evidence>
<gene>
    <name evidence="10" type="ORF">CAL29_10325</name>
</gene>
<dbReference type="EMBL" id="NEVM01000002">
    <property type="protein sequence ID" value="OZI33954.1"/>
    <property type="molecule type" value="Genomic_DNA"/>
</dbReference>
<keyword evidence="7" id="KW-0472">Membrane</keyword>
<keyword evidence="6" id="KW-1133">Transmembrane helix</keyword>
<feature type="domain" description="DUF883" evidence="8">
    <location>
        <begin position="15"/>
        <end position="59"/>
    </location>
</feature>
<evidence type="ECO:0000256" key="4">
    <source>
        <dbReference type="ARBA" id="ARBA00022519"/>
    </source>
</evidence>
<comment type="similarity">
    <text evidence="2">Belongs to the ElaB/YgaM/YqjD family.</text>
</comment>
<dbReference type="Pfam" id="PF05957">
    <property type="entry name" value="DUF883"/>
    <property type="match status" value="1"/>
</dbReference>
<evidence type="ECO:0000259" key="9">
    <source>
        <dbReference type="Pfam" id="PF19029"/>
    </source>
</evidence>
<name>A0A261S993_9BORD</name>
<evidence type="ECO:0000259" key="8">
    <source>
        <dbReference type="Pfam" id="PF05957"/>
    </source>
</evidence>
<accession>A0A261S993</accession>
<dbReference type="InterPro" id="IPR043604">
    <property type="entry name" value="DUF883_N"/>
</dbReference>
<dbReference type="RefSeq" id="WP_094852961.1">
    <property type="nucleotide sequence ID" value="NZ_NEVM01000002.1"/>
</dbReference>
<sequence length="111" mass="12370">MRSNSHTAEIVANKEKVAASFRELVAGTEDLLRSTASYTGEEVEEARRRLRRQLETARGMAGEWEQSASERYRRASELTDQYVHENAWKSIGVAALVGLLLGACLSSGDRR</sequence>
<evidence type="ECO:0000256" key="6">
    <source>
        <dbReference type="ARBA" id="ARBA00022989"/>
    </source>
</evidence>
<evidence type="ECO:0008006" key="12">
    <source>
        <dbReference type="Google" id="ProtNLM"/>
    </source>
</evidence>
<dbReference type="Pfam" id="PF19029">
    <property type="entry name" value="DUF883_C"/>
    <property type="match status" value="1"/>
</dbReference>
<evidence type="ECO:0000256" key="5">
    <source>
        <dbReference type="ARBA" id="ARBA00022692"/>
    </source>
</evidence>
<dbReference type="Proteomes" id="UP000216020">
    <property type="component" value="Unassembled WGS sequence"/>
</dbReference>
<comment type="caution">
    <text evidence="10">The sequence shown here is derived from an EMBL/GenBank/DDBJ whole genome shotgun (WGS) entry which is preliminary data.</text>
</comment>
<dbReference type="PANTHER" id="PTHR35893">
    <property type="entry name" value="INNER MEMBRANE PROTEIN-RELATED"/>
    <property type="match status" value="1"/>
</dbReference>
<evidence type="ECO:0000256" key="7">
    <source>
        <dbReference type="ARBA" id="ARBA00023136"/>
    </source>
</evidence>
<keyword evidence="4" id="KW-0997">Cell inner membrane</keyword>
<dbReference type="InterPro" id="IPR010279">
    <property type="entry name" value="YqjD/ElaB"/>
</dbReference>
<proteinExistence type="inferred from homology"/>
<reference evidence="11" key="1">
    <citation type="submission" date="2017-05" db="EMBL/GenBank/DDBJ databases">
        <title>Complete and WGS of Bordetella genogroups.</title>
        <authorList>
            <person name="Spilker T."/>
            <person name="Lipuma J."/>
        </authorList>
    </citation>
    <scope>NUCLEOTIDE SEQUENCE [LARGE SCALE GENOMIC DNA]</scope>
    <source>
        <strain evidence="11">AU16122</strain>
    </source>
</reference>
<dbReference type="GO" id="GO:0005886">
    <property type="term" value="C:plasma membrane"/>
    <property type="evidence" value="ECO:0007669"/>
    <property type="project" value="UniProtKB-SubCell"/>
</dbReference>
<protein>
    <recommendedName>
        <fullName evidence="12">DUF883 domain-containing protein</fullName>
    </recommendedName>
</protein>
<dbReference type="OrthoDB" id="8640387at2"/>
<evidence type="ECO:0000256" key="2">
    <source>
        <dbReference type="ARBA" id="ARBA00010423"/>
    </source>
</evidence>
<evidence type="ECO:0000256" key="3">
    <source>
        <dbReference type="ARBA" id="ARBA00022475"/>
    </source>
</evidence>
<evidence type="ECO:0000313" key="11">
    <source>
        <dbReference type="Proteomes" id="UP000216020"/>
    </source>
</evidence>